<proteinExistence type="predicted"/>
<dbReference type="OrthoDB" id="980982at2"/>
<evidence type="ECO:0000313" key="2">
    <source>
        <dbReference type="Proteomes" id="UP000283522"/>
    </source>
</evidence>
<dbReference type="Proteomes" id="UP000283522">
    <property type="component" value="Unassembled WGS sequence"/>
</dbReference>
<organism evidence="1 2">
    <name type="scientific">Algoriphagus lacus</name>
    <dbReference type="NCBI Taxonomy" id="2056311"/>
    <lineage>
        <taxon>Bacteria</taxon>
        <taxon>Pseudomonadati</taxon>
        <taxon>Bacteroidota</taxon>
        <taxon>Cytophagia</taxon>
        <taxon>Cytophagales</taxon>
        <taxon>Cyclobacteriaceae</taxon>
        <taxon>Algoriphagus</taxon>
    </lineage>
</organism>
<name>A0A418PSW9_9BACT</name>
<sequence>MRFKNYSGLLFTTALGWTSCISPPENFPSTPEIEFSTIEYVRTSAQDSLIISVDFKDAEGDLGLSSTDINPPFNPLIYKRDAAGNLITYSKRPPGAPSYNPIDWVIDPIINNTIVKDTIWVEQNEDQYNIFVRFYIKRNGKYTEWKWQDPPFYTTFNGRFPRILTSEEGQAVEGNIKYRMLSSGWESIFRTDTLRIDVEIQDRALNRSNQVSSPEVTLRQITRNTP</sequence>
<dbReference type="PROSITE" id="PS51257">
    <property type="entry name" value="PROKAR_LIPOPROTEIN"/>
    <property type="match status" value="1"/>
</dbReference>
<gene>
    <name evidence="1" type="ORF">D0X99_10780</name>
</gene>
<reference evidence="1 2" key="1">
    <citation type="submission" date="2018-09" db="EMBL/GenBank/DDBJ databases">
        <authorList>
            <person name="Wang X."/>
            <person name="Du Z."/>
        </authorList>
    </citation>
    <scope>NUCLEOTIDE SEQUENCE [LARGE SCALE GENOMIC DNA]</scope>
    <source>
        <strain evidence="1 2">N3</strain>
    </source>
</reference>
<protein>
    <recommendedName>
        <fullName evidence="3">Lipoprotein</fullName>
    </recommendedName>
</protein>
<evidence type="ECO:0008006" key="3">
    <source>
        <dbReference type="Google" id="ProtNLM"/>
    </source>
</evidence>
<dbReference type="EMBL" id="QXML01000004">
    <property type="protein sequence ID" value="RIW15895.1"/>
    <property type="molecule type" value="Genomic_DNA"/>
</dbReference>
<evidence type="ECO:0000313" key="1">
    <source>
        <dbReference type="EMBL" id="RIW15895.1"/>
    </source>
</evidence>
<keyword evidence="2" id="KW-1185">Reference proteome</keyword>
<dbReference type="AlphaFoldDB" id="A0A418PSW9"/>
<comment type="caution">
    <text evidence="1">The sequence shown here is derived from an EMBL/GenBank/DDBJ whole genome shotgun (WGS) entry which is preliminary data.</text>
</comment>
<accession>A0A418PSW9</accession>
<dbReference type="RefSeq" id="WP_119477831.1">
    <property type="nucleotide sequence ID" value="NZ_QXML01000004.1"/>
</dbReference>